<dbReference type="RefSeq" id="WP_230098179.1">
    <property type="nucleotide sequence ID" value="NZ_CAKKNT010000004.1"/>
</dbReference>
<feature type="transmembrane region" description="Helical" evidence="1">
    <location>
        <begin position="12"/>
        <end position="31"/>
    </location>
</feature>
<feature type="transmembrane region" description="Helical" evidence="1">
    <location>
        <begin position="71"/>
        <end position="92"/>
    </location>
</feature>
<organism evidence="2 3">
    <name type="scientific">Periweissella ghanensis</name>
    <dbReference type="NCBI Taxonomy" id="467997"/>
    <lineage>
        <taxon>Bacteria</taxon>
        <taxon>Bacillati</taxon>
        <taxon>Bacillota</taxon>
        <taxon>Bacilli</taxon>
        <taxon>Lactobacillales</taxon>
        <taxon>Lactobacillaceae</taxon>
        <taxon>Periweissella</taxon>
    </lineage>
</organism>
<evidence type="ECO:0000256" key="1">
    <source>
        <dbReference type="SAM" id="Phobius"/>
    </source>
</evidence>
<keyword evidence="1" id="KW-0812">Transmembrane</keyword>
<accession>A0ABM8Z9C4</accession>
<gene>
    <name evidence="2" type="ORF">WGH24286_00487</name>
</gene>
<sequence>MSEKTKQEKKFEFLISNAATITCISMYVAYIPQLIANFSGQPVSPLQPLVAGINASLWVSYGALKKEKDWALIISSTPGVIFALLTAITVYIH</sequence>
<keyword evidence="3" id="KW-1185">Reference proteome</keyword>
<protein>
    <submittedName>
        <fullName evidence="2">Uncharacterized protein</fullName>
    </submittedName>
</protein>
<evidence type="ECO:0000313" key="2">
    <source>
        <dbReference type="EMBL" id="CAH0418071.1"/>
    </source>
</evidence>
<comment type="caution">
    <text evidence="2">The sequence shown here is derived from an EMBL/GenBank/DDBJ whole genome shotgun (WGS) entry which is preliminary data.</text>
</comment>
<dbReference type="EMBL" id="CAKKNT010000004">
    <property type="protein sequence ID" value="CAH0418071.1"/>
    <property type="molecule type" value="Genomic_DNA"/>
</dbReference>
<evidence type="ECO:0000313" key="3">
    <source>
        <dbReference type="Proteomes" id="UP000789719"/>
    </source>
</evidence>
<keyword evidence="1" id="KW-1133">Transmembrane helix</keyword>
<dbReference type="Proteomes" id="UP000789719">
    <property type="component" value="Unassembled WGS sequence"/>
</dbReference>
<reference evidence="2 3" key="1">
    <citation type="submission" date="2021-11" db="EMBL/GenBank/DDBJ databases">
        <authorList>
            <person name="Depoorter E."/>
        </authorList>
    </citation>
    <scope>NUCLEOTIDE SEQUENCE [LARGE SCALE GENOMIC DNA]</scope>
    <source>
        <strain evidence="2 3">LMG 24286</strain>
    </source>
</reference>
<dbReference type="Pfam" id="PF03083">
    <property type="entry name" value="MtN3_slv"/>
    <property type="match status" value="1"/>
</dbReference>
<proteinExistence type="predicted"/>
<keyword evidence="1" id="KW-0472">Membrane</keyword>
<dbReference type="InterPro" id="IPR004316">
    <property type="entry name" value="SWEET_rpt"/>
</dbReference>
<name>A0ABM8Z9C4_9LACO</name>
<dbReference type="Gene3D" id="1.20.1280.290">
    <property type="match status" value="1"/>
</dbReference>